<dbReference type="Gene3D" id="3.40.50.10940">
    <property type="match status" value="1"/>
</dbReference>
<dbReference type="PANTHER" id="PTHR38464">
    <property type="entry name" value="L-ARABINOSE ISOMERASE"/>
    <property type="match status" value="1"/>
</dbReference>
<keyword evidence="3 6" id="KW-0464">Manganese</keyword>
<dbReference type="UniPathway" id="UPA00145">
    <property type="reaction ID" value="UER00565"/>
</dbReference>
<dbReference type="HAMAP" id="MF_00519">
    <property type="entry name" value="Arabinose_Isome"/>
    <property type="match status" value="1"/>
</dbReference>
<evidence type="ECO:0000256" key="5">
    <source>
        <dbReference type="ARBA" id="ARBA00023277"/>
    </source>
</evidence>
<comment type="function">
    <text evidence="6">Catalyzes the conversion of L-arabinose to L-ribulose.</text>
</comment>
<evidence type="ECO:0000256" key="1">
    <source>
        <dbReference type="ARBA" id="ARBA00022723"/>
    </source>
</evidence>
<dbReference type="InterPro" id="IPR009015">
    <property type="entry name" value="Fucose_isomerase_N/cen_sf"/>
</dbReference>
<keyword evidence="4 6" id="KW-0413">Isomerase</keyword>
<evidence type="ECO:0000259" key="9">
    <source>
        <dbReference type="Pfam" id="PF24856"/>
    </source>
</evidence>
<proteinExistence type="inferred from homology"/>
<evidence type="ECO:0000256" key="2">
    <source>
        <dbReference type="ARBA" id="ARBA00022935"/>
    </source>
</evidence>
<sequence>MTDNKTSFWFITGSQHLYGPETLDQVMEQTRDITGTLNEALPFPVETKSVVTTEEEITRVLREANAAADCAGVILWMHTFSPAKRWVQGLMELQKPMLHLHTQHHEQIPWNEIDMDFMNLNQSAHGDREFGFLVTRLGKNRRVIAGHWKHETIQQEIAGWMRTMAAVQESRRLKVARIGDNMRGVAVTEGDKVQAQKEFGWTVDGYGIGDINEVAARFSEDEVAARAEEYKQSYHIPEEKWQEEDFRQSVLGQARIELGIEAFLTENGYHAFTTTFEDLHGMEQLPGLAAQRLMEKGFGFAGEGDWKTAALLRMMKTMTGNDRTTFMEDYTYHFTPDGAQVLGSHMLEICPTVASGKPEVAVHPLGIGGKTDPARLIFDGISGEAVNVSLVDMGGRFRFILNEVTAVEVSENTPNLPVAKVLWEPKPDFKTAAEAWIYAGGAHHTVLTFAADKQQIADLADAFDIELVTIDSHTDIYHFRQQMKHAAGKA</sequence>
<dbReference type="Pfam" id="PF11762">
    <property type="entry name" value="Arabinose_Iso_C"/>
    <property type="match status" value="1"/>
</dbReference>
<dbReference type="InterPro" id="IPR055390">
    <property type="entry name" value="AraA_central"/>
</dbReference>
<feature type="domain" description="L-arabinose isomerase C-terminal" evidence="8">
    <location>
        <begin position="324"/>
        <end position="466"/>
    </location>
</feature>
<comment type="catalytic activity">
    <reaction evidence="6">
        <text>beta-L-arabinopyranose = L-ribulose</text>
        <dbReference type="Rhea" id="RHEA:14821"/>
        <dbReference type="ChEBI" id="CHEBI:16880"/>
        <dbReference type="ChEBI" id="CHEBI:40886"/>
        <dbReference type="EC" id="5.3.1.4"/>
    </reaction>
</comment>
<keyword evidence="11" id="KW-1185">Reference proteome</keyword>
<dbReference type="InterPro" id="IPR024664">
    <property type="entry name" value="Ara_Isoase_C"/>
</dbReference>
<dbReference type="SUPFAM" id="SSF50443">
    <property type="entry name" value="FucI/AraA C-terminal domain-like"/>
    <property type="match status" value="1"/>
</dbReference>
<reference evidence="10 11" key="1">
    <citation type="submission" date="2018-03" db="EMBL/GenBank/DDBJ databases">
        <title>Bacillus urumqiensis sp. nov., a moderately haloalkaliphilic bacterium isolated from a salt lake.</title>
        <authorList>
            <person name="Zhao B."/>
            <person name="Liao Z."/>
        </authorList>
    </citation>
    <scope>NUCLEOTIDE SEQUENCE [LARGE SCALE GENOMIC DNA]</scope>
    <source>
        <strain evidence="10 11">BZ-SZ-XJ18</strain>
    </source>
</reference>
<evidence type="ECO:0000259" key="7">
    <source>
        <dbReference type="Pfam" id="PF02610"/>
    </source>
</evidence>
<feature type="binding site" evidence="6">
    <location>
        <position position="345"/>
    </location>
    <ligand>
        <name>Mn(2+)</name>
        <dbReference type="ChEBI" id="CHEBI:29035"/>
    </ligand>
</feature>
<name>A0A2P6MM00_ALKUR</name>
<feature type="binding site" evidence="6">
    <location>
        <position position="444"/>
    </location>
    <ligand>
        <name>Mn(2+)</name>
        <dbReference type="ChEBI" id="CHEBI:29035"/>
    </ligand>
</feature>
<comment type="similarity">
    <text evidence="6">Belongs to the arabinose isomerase family.</text>
</comment>
<keyword evidence="2 6" id="KW-0054">Arabinose catabolism</keyword>
<evidence type="ECO:0000256" key="6">
    <source>
        <dbReference type="HAMAP-Rule" id="MF_00519"/>
    </source>
</evidence>
<dbReference type="InterPro" id="IPR003762">
    <property type="entry name" value="Lara_isomerase"/>
</dbReference>
<dbReference type="GO" id="GO:0030145">
    <property type="term" value="F:manganese ion binding"/>
    <property type="evidence" value="ECO:0007669"/>
    <property type="project" value="UniProtKB-UniRule"/>
</dbReference>
<evidence type="ECO:0000313" key="10">
    <source>
        <dbReference type="EMBL" id="PRO67317.1"/>
    </source>
</evidence>
<feature type="binding site" evidence="6">
    <location>
        <position position="303"/>
    </location>
    <ligand>
        <name>Mn(2+)</name>
        <dbReference type="ChEBI" id="CHEBI:29035"/>
    </ligand>
</feature>
<dbReference type="Pfam" id="PF02610">
    <property type="entry name" value="AraA_N"/>
    <property type="match status" value="1"/>
</dbReference>
<feature type="domain" description="L-arabinose isomerase central" evidence="9">
    <location>
        <begin position="174"/>
        <end position="319"/>
    </location>
</feature>
<protein>
    <recommendedName>
        <fullName evidence="6">L-arabinose isomerase</fullName>
        <ecNumber evidence="6">5.3.1.4</ecNumber>
    </recommendedName>
</protein>
<dbReference type="GO" id="GO:0008733">
    <property type="term" value="F:L-arabinose isomerase activity"/>
    <property type="evidence" value="ECO:0007669"/>
    <property type="project" value="UniProtKB-UniRule"/>
</dbReference>
<dbReference type="AlphaFoldDB" id="A0A2P6MM00"/>
<dbReference type="NCBIfam" id="NF002795">
    <property type="entry name" value="PRK02929.1"/>
    <property type="match status" value="1"/>
</dbReference>
<comment type="pathway">
    <text evidence="6">Carbohydrate degradation; L-arabinose degradation via L-ribulose; D-xylulose 5-phosphate from L-arabinose (bacterial route): step 1/3.</text>
</comment>
<dbReference type="SUPFAM" id="SSF53743">
    <property type="entry name" value="FucI/AraA N-terminal and middle domains"/>
    <property type="match status" value="1"/>
</dbReference>
<comment type="cofactor">
    <cofactor evidence="6">
        <name>Mn(2+)</name>
        <dbReference type="ChEBI" id="CHEBI:29035"/>
    </cofactor>
    <text evidence="6">Binds 1 Mn(2+) ion per subunit.</text>
</comment>
<comment type="caution">
    <text evidence="10">The sequence shown here is derived from an EMBL/GenBank/DDBJ whole genome shotgun (WGS) entry which is preliminary data.</text>
</comment>
<dbReference type="InterPro" id="IPR055389">
    <property type="entry name" value="AraA_N"/>
</dbReference>
<evidence type="ECO:0000256" key="4">
    <source>
        <dbReference type="ARBA" id="ARBA00023235"/>
    </source>
</evidence>
<feature type="binding site" evidence="6">
    <location>
        <position position="328"/>
    </location>
    <ligand>
        <name>Mn(2+)</name>
        <dbReference type="ChEBI" id="CHEBI:29035"/>
    </ligand>
</feature>
<organism evidence="10 11">
    <name type="scientific">Alkalicoccus urumqiensis</name>
    <name type="common">Bacillus urumqiensis</name>
    <dbReference type="NCBI Taxonomy" id="1548213"/>
    <lineage>
        <taxon>Bacteria</taxon>
        <taxon>Bacillati</taxon>
        <taxon>Bacillota</taxon>
        <taxon>Bacilli</taxon>
        <taxon>Bacillales</taxon>
        <taxon>Bacillaceae</taxon>
        <taxon>Alkalicoccus</taxon>
    </lineage>
</organism>
<feature type="domain" description="L-arabinose isomerase N-terminal" evidence="7">
    <location>
        <begin position="7"/>
        <end position="170"/>
    </location>
</feature>
<dbReference type="PIRSF" id="PIRSF001478">
    <property type="entry name" value="L-ara_isomerase"/>
    <property type="match status" value="1"/>
</dbReference>
<dbReference type="EMBL" id="PVNS01000001">
    <property type="protein sequence ID" value="PRO67317.1"/>
    <property type="molecule type" value="Genomic_DNA"/>
</dbReference>
<accession>A0A2P6MM00</accession>
<dbReference type="PANTHER" id="PTHR38464:SF1">
    <property type="entry name" value="L-ARABINOSE ISOMERASE"/>
    <property type="match status" value="1"/>
</dbReference>
<dbReference type="GO" id="GO:0005829">
    <property type="term" value="C:cytosol"/>
    <property type="evidence" value="ECO:0007669"/>
    <property type="project" value="TreeGrafter"/>
</dbReference>
<dbReference type="OrthoDB" id="9765600at2"/>
<evidence type="ECO:0000259" key="8">
    <source>
        <dbReference type="Pfam" id="PF11762"/>
    </source>
</evidence>
<evidence type="ECO:0000256" key="3">
    <source>
        <dbReference type="ARBA" id="ARBA00023211"/>
    </source>
</evidence>
<dbReference type="InterPro" id="IPR004216">
    <property type="entry name" value="Fuc/Ara_isomerase_C"/>
</dbReference>
<gene>
    <name evidence="6" type="primary">araA</name>
    <name evidence="10" type="ORF">C6I21_01510</name>
</gene>
<dbReference type="InterPro" id="IPR038583">
    <property type="entry name" value="AraA_N_sf"/>
</dbReference>
<dbReference type="Proteomes" id="UP000243650">
    <property type="component" value="Unassembled WGS sequence"/>
</dbReference>
<dbReference type="Pfam" id="PF24856">
    <property type="entry name" value="AraA_central"/>
    <property type="match status" value="1"/>
</dbReference>
<dbReference type="GO" id="GO:0019569">
    <property type="term" value="P:L-arabinose catabolic process to D-xylulose 5-phosphate"/>
    <property type="evidence" value="ECO:0007669"/>
    <property type="project" value="UniProtKB-UniRule"/>
</dbReference>
<keyword evidence="5 6" id="KW-0119">Carbohydrate metabolism</keyword>
<keyword evidence="1 6" id="KW-0479">Metal-binding</keyword>
<evidence type="ECO:0000313" key="11">
    <source>
        <dbReference type="Proteomes" id="UP000243650"/>
    </source>
</evidence>
<dbReference type="EC" id="5.3.1.4" evidence="6"/>